<keyword evidence="3" id="KW-1185">Reference proteome</keyword>
<dbReference type="SMART" id="SM01248">
    <property type="entry name" value="KaiB"/>
    <property type="match status" value="1"/>
</dbReference>
<sequence>MRGDNEPRVCDRQATHSFTLFVAGASERSDAARVNLRALCESRLADGFELTVIDVVQRPELAEEHHILATPTVIKVSPSPQRRVIGDLSDQGRAALALGLPAPDVPSRKRQG</sequence>
<proteinExistence type="predicted"/>
<organism evidence="2 3">
    <name type="scientific">Streptomyces endophyticus</name>
    <dbReference type="NCBI Taxonomy" id="714166"/>
    <lineage>
        <taxon>Bacteria</taxon>
        <taxon>Bacillati</taxon>
        <taxon>Actinomycetota</taxon>
        <taxon>Actinomycetes</taxon>
        <taxon>Kitasatosporales</taxon>
        <taxon>Streptomycetaceae</taxon>
        <taxon>Streptomyces</taxon>
    </lineage>
</organism>
<dbReference type="Pfam" id="PF07689">
    <property type="entry name" value="KaiB"/>
    <property type="match status" value="1"/>
</dbReference>
<comment type="caution">
    <text evidence="2">The sequence shown here is derived from an EMBL/GenBank/DDBJ whole genome shotgun (WGS) entry which is preliminary data.</text>
</comment>
<dbReference type="InterPro" id="IPR039022">
    <property type="entry name" value="KaiB-like"/>
</dbReference>
<gene>
    <name evidence="2" type="ORF">OKJ99_42910</name>
</gene>
<dbReference type="InterPro" id="IPR011649">
    <property type="entry name" value="KaiB_domain"/>
</dbReference>
<evidence type="ECO:0000313" key="2">
    <source>
        <dbReference type="EMBL" id="MEB8344246.1"/>
    </source>
</evidence>
<dbReference type="CDD" id="cd02978">
    <property type="entry name" value="KaiB_like"/>
    <property type="match status" value="1"/>
</dbReference>
<dbReference type="InterPro" id="IPR036249">
    <property type="entry name" value="Thioredoxin-like_sf"/>
</dbReference>
<dbReference type="RefSeq" id="WP_326024097.1">
    <property type="nucleotide sequence ID" value="NZ_JAOZYC010000210.1"/>
</dbReference>
<dbReference type="SUPFAM" id="SSF52833">
    <property type="entry name" value="Thioredoxin-like"/>
    <property type="match status" value="1"/>
</dbReference>
<reference evidence="2 3" key="1">
    <citation type="submission" date="2022-10" db="EMBL/GenBank/DDBJ databases">
        <authorList>
            <person name="Xie J."/>
            <person name="Shen N."/>
        </authorList>
    </citation>
    <scope>NUCLEOTIDE SEQUENCE [LARGE SCALE GENOMIC DNA]</scope>
    <source>
        <strain evidence="2 3">YIM65594</strain>
    </source>
</reference>
<evidence type="ECO:0000313" key="3">
    <source>
        <dbReference type="Proteomes" id="UP001354931"/>
    </source>
</evidence>
<name>A0ABU6FJL6_9ACTN</name>
<dbReference type="Proteomes" id="UP001354931">
    <property type="component" value="Unassembled WGS sequence"/>
</dbReference>
<accession>A0ABU6FJL6</accession>
<protein>
    <submittedName>
        <fullName evidence="2">Circadian clock KaiB family protein</fullName>
    </submittedName>
</protein>
<dbReference type="PANTHER" id="PTHR41709:SF2">
    <property type="entry name" value="CIRCADIAN CLOCK PROTEIN KAIB2"/>
    <property type="match status" value="1"/>
</dbReference>
<dbReference type="EMBL" id="JAOZYC010000210">
    <property type="protein sequence ID" value="MEB8344246.1"/>
    <property type="molecule type" value="Genomic_DNA"/>
</dbReference>
<dbReference type="Gene3D" id="3.40.30.10">
    <property type="entry name" value="Glutaredoxin"/>
    <property type="match status" value="1"/>
</dbReference>
<evidence type="ECO:0000259" key="1">
    <source>
        <dbReference type="SMART" id="SM01248"/>
    </source>
</evidence>
<feature type="domain" description="KaiB" evidence="1">
    <location>
        <begin position="19"/>
        <end position="100"/>
    </location>
</feature>
<dbReference type="PANTHER" id="PTHR41709">
    <property type="entry name" value="KAIB-LIKE PROTEIN 1"/>
    <property type="match status" value="1"/>
</dbReference>